<reference evidence="2" key="3">
    <citation type="submission" date="2025-09" db="UniProtKB">
        <authorList>
            <consortium name="Ensembl"/>
        </authorList>
    </citation>
    <scope>IDENTIFICATION</scope>
</reference>
<keyword evidence="3" id="KW-1185">Reference proteome</keyword>
<accession>H3B035</accession>
<dbReference type="EMBL" id="AFYH01065416">
    <property type="status" value="NOT_ANNOTATED_CDS"/>
    <property type="molecule type" value="Genomic_DNA"/>
</dbReference>
<name>H3B035_LATCH</name>
<evidence type="ECO:0000313" key="2">
    <source>
        <dbReference type="Ensembl" id="ENSLACP00000015256.1"/>
    </source>
</evidence>
<reference evidence="2" key="2">
    <citation type="submission" date="2025-08" db="UniProtKB">
        <authorList>
            <consortium name="Ensembl"/>
        </authorList>
    </citation>
    <scope>IDENTIFICATION</scope>
</reference>
<evidence type="ECO:0000313" key="3">
    <source>
        <dbReference type="Proteomes" id="UP000008672"/>
    </source>
</evidence>
<dbReference type="HOGENOM" id="CLU_2164138_0_0_1"/>
<organism evidence="2 3">
    <name type="scientific">Latimeria chalumnae</name>
    <name type="common">Coelacanth</name>
    <dbReference type="NCBI Taxonomy" id="7897"/>
    <lineage>
        <taxon>Eukaryota</taxon>
        <taxon>Metazoa</taxon>
        <taxon>Chordata</taxon>
        <taxon>Craniata</taxon>
        <taxon>Vertebrata</taxon>
        <taxon>Euteleostomi</taxon>
        <taxon>Coelacanthiformes</taxon>
        <taxon>Coelacanthidae</taxon>
        <taxon>Latimeria</taxon>
    </lineage>
</organism>
<dbReference type="eggNOG" id="ENOG502SUHJ">
    <property type="taxonomic scope" value="Eukaryota"/>
</dbReference>
<feature type="region of interest" description="Disordered" evidence="1">
    <location>
        <begin position="65"/>
        <end position="111"/>
    </location>
</feature>
<dbReference type="GeneTree" id="ENSGT00940000156637"/>
<dbReference type="STRING" id="7897.ENSLACP00000015256"/>
<dbReference type="InParanoid" id="H3B035"/>
<sequence>AEGKATMMQKRGKVPAGQRASELKVFRAGSMEVRPSPASNLRKQKSLTNLSFLTDAEKKMQLYEPRWNDDMSKAAQGLTKGSLKPKDTPTMMSKSLSKSEHSLFQGKLAPS</sequence>
<dbReference type="Proteomes" id="UP000008672">
    <property type="component" value="Unassembled WGS sequence"/>
</dbReference>
<protein>
    <submittedName>
        <fullName evidence="2">Uncharacterized protein</fullName>
    </submittedName>
</protein>
<reference evidence="3" key="1">
    <citation type="submission" date="2011-08" db="EMBL/GenBank/DDBJ databases">
        <title>The draft genome of Latimeria chalumnae.</title>
        <authorList>
            <person name="Di Palma F."/>
            <person name="Alfoldi J."/>
            <person name="Johnson J."/>
            <person name="Berlin A."/>
            <person name="Gnerre S."/>
            <person name="Jaffe D."/>
            <person name="MacCallum I."/>
            <person name="Young S."/>
            <person name="Walker B.J."/>
            <person name="Lander E."/>
            <person name="Lindblad-Toh K."/>
        </authorList>
    </citation>
    <scope>NUCLEOTIDE SEQUENCE [LARGE SCALE GENOMIC DNA]</scope>
    <source>
        <strain evidence="3">Wild caught</strain>
    </source>
</reference>
<dbReference type="AlphaFoldDB" id="H3B035"/>
<dbReference type="Bgee" id="ENSLACG00000013429">
    <property type="expression patterns" value="Expressed in pelvic fin and 3 other cell types or tissues"/>
</dbReference>
<dbReference type="Ensembl" id="ENSLACT00000015362.1">
    <property type="protein sequence ID" value="ENSLACP00000015256.1"/>
    <property type="gene ID" value="ENSLACG00000013429.1"/>
</dbReference>
<evidence type="ECO:0000256" key="1">
    <source>
        <dbReference type="SAM" id="MobiDB-lite"/>
    </source>
</evidence>
<proteinExistence type="predicted"/>